<keyword evidence="2" id="KW-0812">Transmembrane</keyword>
<name>A0ABU5QBB3_9BACT</name>
<evidence type="ECO:0000256" key="1">
    <source>
        <dbReference type="SAM" id="MobiDB-lite"/>
    </source>
</evidence>
<feature type="compositionally biased region" description="Polar residues" evidence="1">
    <location>
        <begin position="136"/>
        <end position="148"/>
    </location>
</feature>
<feature type="region of interest" description="Disordered" evidence="1">
    <location>
        <begin position="136"/>
        <end position="156"/>
    </location>
</feature>
<dbReference type="RefSeq" id="WP_323297304.1">
    <property type="nucleotide sequence ID" value="NZ_JAYFUM010000015.1"/>
</dbReference>
<reference evidence="3 4" key="1">
    <citation type="submission" date="2023-12" db="EMBL/GenBank/DDBJ databases">
        <title>Novel species of the genus Arcicella isolated from rivers.</title>
        <authorList>
            <person name="Lu H."/>
        </authorList>
    </citation>
    <scope>NUCLEOTIDE SEQUENCE [LARGE SCALE GENOMIC DNA]</scope>
    <source>
        <strain evidence="3 4">KCTC 23307</strain>
    </source>
</reference>
<sequence length="156" mass="18314">MTEQEYFDQRLEDQRAFFEKKSTENKKKYFRFKVIVIILSASLPFVVKYSDVPAFPEIIGLIGVIISILSGIDTLYNYQEHWVNYRKVEEALKREKFLYLTDSEPYNTRTKFKKFVANIESIIASENNEWVNVNKNQPSQVSTNTLSQDKPPVSEE</sequence>
<dbReference type="EMBL" id="JAYFUM010000015">
    <property type="protein sequence ID" value="MEA5140148.1"/>
    <property type="molecule type" value="Genomic_DNA"/>
</dbReference>
<keyword evidence="2" id="KW-0472">Membrane</keyword>
<gene>
    <name evidence="3" type="ORF">VB248_13440</name>
</gene>
<organism evidence="3 4">
    <name type="scientific">Arcicella rigui</name>
    <dbReference type="NCBI Taxonomy" id="797020"/>
    <lineage>
        <taxon>Bacteria</taxon>
        <taxon>Pseudomonadati</taxon>
        <taxon>Bacteroidota</taxon>
        <taxon>Cytophagia</taxon>
        <taxon>Cytophagales</taxon>
        <taxon>Flectobacillaceae</taxon>
        <taxon>Arcicella</taxon>
    </lineage>
</organism>
<dbReference type="NCBIfam" id="NF033634">
    <property type="entry name" value="SLATT_1"/>
    <property type="match status" value="1"/>
</dbReference>
<keyword evidence="2" id="KW-1133">Transmembrane helix</keyword>
<feature type="transmembrane region" description="Helical" evidence="2">
    <location>
        <begin position="29"/>
        <end position="46"/>
    </location>
</feature>
<evidence type="ECO:0000256" key="2">
    <source>
        <dbReference type="SAM" id="Phobius"/>
    </source>
</evidence>
<dbReference type="Pfam" id="PF14015">
    <property type="entry name" value="DUF4231"/>
    <property type="match status" value="1"/>
</dbReference>
<dbReference type="InterPro" id="IPR025325">
    <property type="entry name" value="DUF4231"/>
</dbReference>
<evidence type="ECO:0000313" key="3">
    <source>
        <dbReference type="EMBL" id="MEA5140148.1"/>
    </source>
</evidence>
<comment type="caution">
    <text evidence="3">The sequence shown here is derived from an EMBL/GenBank/DDBJ whole genome shotgun (WGS) entry which is preliminary data.</text>
</comment>
<feature type="transmembrane region" description="Helical" evidence="2">
    <location>
        <begin position="58"/>
        <end position="78"/>
    </location>
</feature>
<accession>A0ABU5QBB3</accession>
<evidence type="ECO:0000313" key="4">
    <source>
        <dbReference type="Proteomes" id="UP001302949"/>
    </source>
</evidence>
<dbReference type="Proteomes" id="UP001302949">
    <property type="component" value="Unassembled WGS sequence"/>
</dbReference>
<proteinExistence type="predicted"/>
<keyword evidence="4" id="KW-1185">Reference proteome</keyword>
<protein>
    <submittedName>
        <fullName evidence="3">DUF4231 domain-containing protein</fullName>
    </submittedName>
</protein>